<reference evidence="1" key="1">
    <citation type="journal article" date="2012" name="Science">
        <title>Fermentation, hydrogen, and sulfur metabolism in multiple uncultivated bacterial phyla.</title>
        <authorList>
            <person name="Wrighton K.C."/>
            <person name="Thomas B.C."/>
            <person name="Sharon I."/>
            <person name="Miller C.S."/>
            <person name="Castelle C.J."/>
            <person name="VerBerkmoes N.C."/>
            <person name="Wilkins M.J."/>
            <person name="Hettich R.L."/>
            <person name="Lipton M.S."/>
            <person name="Williams K.H."/>
            <person name="Long P.E."/>
            <person name="Banfield J.F."/>
        </authorList>
    </citation>
    <scope>NUCLEOTIDE SEQUENCE [LARGE SCALE GENOMIC DNA]</scope>
</reference>
<accession>K2FZ54</accession>
<comment type="caution">
    <text evidence="1">The sequence shown here is derived from an EMBL/GenBank/DDBJ whole genome shotgun (WGS) entry which is preliminary data.</text>
</comment>
<gene>
    <name evidence="1" type="ORF">ACD_4C00009G0001</name>
</gene>
<proteinExistence type="predicted"/>
<organism evidence="1">
    <name type="scientific">uncultured bacterium</name>
    <name type="common">gcode 4</name>
    <dbReference type="NCBI Taxonomy" id="1234023"/>
    <lineage>
        <taxon>Bacteria</taxon>
        <taxon>environmental samples</taxon>
    </lineage>
</organism>
<name>K2FZ54_9BACT</name>
<evidence type="ECO:0008006" key="2">
    <source>
        <dbReference type="Google" id="ProtNLM"/>
    </source>
</evidence>
<evidence type="ECO:0000313" key="1">
    <source>
        <dbReference type="EMBL" id="EKE27182.1"/>
    </source>
</evidence>
<protein>
    <recommendedName>
        <fullName evidence="2">Glycerophosphoryl diester phosphodiesterase membrane domain-containing protein</fullName>
    </recommendedName>
</protein>
<sequence>MKSNIIVPSWDLVTKASVIKKFNFIPSFLSTIYLSFVVLYQLAFSYVYILWQKDRFFSWVIEITHQTYFIEVVIIVLLWFLSYVFLKPLSESWILCLIDAYYKKDDLRYKFSYGISRGLINFLPVFEFYNFMSLFKLLSIITVFLFSLRTFWQGYAFSLSMIFLVYLIFSFAMNILFAYSKFFIIFEKKWLFEAVSLSTKMTLDNMWVTSRLYFTLFLVYLRVVLTIIMFLLFPLLISAVFAFISTKVFFIFWISLILMVFVLFLLFISYFNSVLEIFIDALWYNAYMENRKTFELDEKKEDKK</sequence>
<dbReference type="EMBL" id="AMFJ01000525">
    <property type="protein sequence ID" value="EKE27182.1"/>
    <property type="molecule type" value="Genomic_DNA"/>
</dbReference>
<dbReference type="AlphaFoldDB" id="K2FZ54"/>